<feature type="compositionally biased region" description="Polar residues" evidence="1">
    <location>
        <begin position="20"/>
        <end position="32"/>
    </location>
</feature>
<reference evidence="2 3" key="1">
    <citation type="submission" date="2023-10" db="EMBL/GenBank/DDBJ databases">
        <title>Comparative genomics analysis reveals potential genetic determinants of host preference in Cryptosporidium xiaoi.</title>
        <authorList>
            <person name="Xiao L."/>
            <person name="Li J."/>
        </authorList>
    </citation>
    <scope>NUCLEOTIDE SEQUENCE [LARGE SCALE GENOMIC DNA]</scope>
    <source>
        <strain evidence="2 3">52996</strain>
    </source>
</reference>
<sequence>MSKSITSVVFDDEVISENFNVTDSSNNATSSYSKRELKVSNSDKQAQDSNTKDTKERNKSLLNVTWDESAIDNEMMNKKKSKKCCIYHKKREFGESSSSSEDELSSEECNESHNNKTK</sequence>
<feature type="region of interest" description="Disordered" evidence="1">
    <location>
        <begin position="20"/>
        <end position="60"/>
    </location>
</feature>
<protein>
    <recommendedName>
        <fullName evidence="4">Protein phosphatase inhibitor</fullName>
    </recommendedName>
</protein>
<feature type="compositionally biased region" description="Polar residues" evidence="1">
    <location>
        <begin position="39"/>
        <end position="49"/>
    </location>
</feature>
<organism evidence="2 3">
    <name type="scientific">Cryptosporidium xiaoi</name>
    <dbReference type="NCBI Taxonomy" id="659607"/>
    <lineage>
        <taxon>Eukaryota</taxon>
        <taxon>Sar</taxon>
        <taxon>Alveolata</taxon>
        <taxon>Apicomplexa</taxon>
        <taxon>Conoidasida</taxon>
        <taxon>Coccidia</taxon>
        <taxon>Eucoccidiorida</taxon>
        <taxon>Eimeriorina</taxon>
        <taxon>Cryptosporidiidae</taxon>
        <taxon>Cryptosporidium</taxon>
    </lineage>
</organism>
<comment type="caution">
    <text evidence="2">The sequence shown here is derived from an EMBL/GenBank/DDBJ whole genome shotgun (WGS) entry which is preliminary data.</text>
</comment>
<feature type="region of interest" description="Disordered" evidence="1">
    <location>
        <begin position="92"/>
        <end position="118"/>
    </location>
</feature>
<evidence type="ECO:0000313" key="2">
    <source>
        <dbReference type="EMBL" id="KAK6590100.1"/>
    </source>
</evidence>
<evidence type="ECO:0000256" key="1">
    <source>
        <dbReference type="SAM" id="MobiDB-lite"/>
    </source>
</evidence>
<dbReference type="PANTHER" id="PTHR20835:SF0">
    <property type="entry name" value="E3 UBIQUITIN-PROTEIN LIGASE PPP1R11"/>
    <property type="match status" value="1"/>
</dbReference>
<feature type="compositionally biased region" description="Acidic residues" evidence="1">
    <location>
        <begin position="100"/>
        <end position="109"/>
    </location>
</feature>
<dbReference type="EMBL" id="JAWDEY010000009">
    <property type="protein sequence ID" value="KAK6590100.1"/>
    <property type="molecule type" value="Genomic_DNA"/>
</dbReference>
<evidence type="ECO:0000313" key="3">
    <source>
        <dbReference type="Proteomes" id="UP001311799"/>
    </source>
</evidence>
<dbReference type="InterPro" id="IPR011107">
    <property type="entry name" value="PPI_Ypi1"/>
</dbReference>
<dbReference type="Pfam" id="PF07491">
    <property type="entry name" value="PPI_Ypi1"/>
    <property type="match status" value="1"/>
</dbReference>
<proteinExistence type="predicted"/>
<feature type="compositionally biased region" description="Basic and acidic residues" evidence="1">
    <location>
        <begin position="50"/>
        <end position="59"/>
    </location>
</feature>
<dbReference type="GO" id="GO:0004865">
    <property type="term" value="F:protein serine/threonine phosphatase inhibitor activity"/>
    <property type="evidence" value="ECO:0007669"/>
    <property type="project" value="InterPro"/>
</dbReference>
<keyword evidence="3" id="KW-1185">Reference proteome</keyword>
<dbReference type="PANTHER" id="PTHR20835">
    <property type="entry name" value="E3 UBIQUITIN-PROTEIN LIGASE PPP1R11-RELATED"/>
    <property type="match status" value="1"/>
</dbReference>
<name>A0AAV9XZA0_9CRYT</name>
<evidence type="ECO:0008006" key="4">
    <source>
        <dbReference type="Google" id="ProtNLM"/>
    </source>
</evidence>
<dbReference type="GO" id="GO:0008157">
    <property type="term" value="F:protein phosphatase 1 binding"/>
    <property type="evidence" value="ECO:0007669"/>
    <property type="project" value="TreeGrafter"/>
</dbReference>
<dbReference type="AlphaFoldDB" id="A0AAV9XZA0"/>
<dbReference type="GO" id="GO:0005634">
    <property type="term" value="C:nucleus"/>
    <property type="evidence" value="ECO:0007669"/>
    <property type="project" value="TreeGrafter"/>
</dbReference>
<accession>A0AAV9XZA0</accession>
<dbReference type="Proteomes" id="UP001311799">
    <property type="component" value="Unassembled WGS sequence"/>
</dbReference>
<gene>
    <name evidence="2" type="ORF">RS030_182702</name>
</gene>